<gene>
    <name evidence="2" type="ORF">WQ57_14780</name>
</gene>
<evidence type="ECO:0000313" key="3">
    <source>
        <dbReference type="Proteomes" id="UP000034166"/>
    </source>
</evidence>
<dbReference type="Proteomes" id="UP000034166">
    <property type="component" value="Unassembled WGS sequence"/>
</dbReference>
<sequence>MNSLVQRKDKRGLKQDPKSHYNTVKIGGKRNLEETLKLIVHKLREIKEGQQELKKDISGIKILYLTVSPFILNTMRNV</sequence>
<evidence type="ECO:0000313" key="2">
    <source>
        <dbReference type="EMBL" id="KKK37219.1"/>
    </source>
</evidence>
<dbReference type="EMBL" id="LAYY01000016">
    <property type="protein sequence ID" value="KKK37219.1"/>
    <property type="molecule type" value="Genomic_DNA"/>
</dbReference>
<proteinExistence type="predicted"/>
<evidence type="ECO:0000256" key="1">
    <source>
        <dbReference type="SAM" id="MobiDB-lite"/>
    </source>
</evidence>
<keyword evidence="3" id="KW-1185">Reference proteome</keyword>
<organism evidence="2 3">
    <name type="scientific">Mesobacillus campisalis</name>
    <dbReference type="NCBI Taxonomy" id="1408103"/>
    <lineage>
        <taxon>Bacteria</taxon>
        <taxon>Bacillati</taxon>
        <taxon>Bacillota</taxon>
        <taxon>Bacilli</taxon>
        <taxon>Bacillales</taxon>
        <taxon>Bacillaceae</taxon>
        <taxon>Mesobacillus</taxon>
    </lineage>
</organism>
<reference evidence="2 3" key="1">
    <citation type="submission" date="2015-04" db="EMBL/GenBank/DDBJ databases">
        <title>Taxonomic description and genome sequence of Bacillus campisalis sp. nov., a novel member of the genus Bacillus isolated from solar saltern.</title>
        <authorList>
            <person name="Mathan Kumar R."/>
            <person name="Kaur G."/>
            <person name="Kumar A."/>
            <person name="Singh N.K."/>
            <person name="Kaur N."/>
            <person name="Kumar N."/>
            <person name="Mayilraj S."/>
        </authorList>
    </citation>
    <scope>NUCLEOTIDE SEQUENCE [LARGE SCALE GENOMIC DNA]</scope>
    <source>
        <strain evidence="2 3">SA2-6</strain>
    </source>
</reference>
<name>A0A0M2SRK8_9BACI</name>
<dbReference type="AlphaFoldDB" id="A0A0M2SRK8"/>
<accession>A0A0M2SRK8</accession>
<comment type="caution">
    <text evidence="2">The sequence shown here is derived from an EMBL/GenBank/DDBJ whole genome shotgun (WGS) entry which is preliminary data.</text>
</comment>
<protein>
    <submittedName>
        <fullName evidence="2">Uncharacterized protein</fullName>
    </submittedName>
</protein>
<dbReference type="PATRIC" id="fig|1408103.3.peg.3320"/>
<feature type="region of interest" description="Disordered" evidence="1">
    <location>
        <begin position="1"/>
        <end position="23"/>
    </location>
</feature>